<sequence>MAIIGDEGVMDMISLAAVPSGGILSLFSDNRMLASNNVNRGTKRPYEIQEVCESLGKLDQLEIRVESIDRSLKKTAAW</sequence>
<protein>
    <submittedName>
        <fullName evidence="2">Uncharacterized protein</fullName>
    </submittedName>
</protein>
<dbReference type="Proteomes" id="UP000887565">
    <property type="component" value="Unplaced"/>
</dbReference>
<evidence type="ECO:0000313" key="1">
    <source>
        <dbReference type="Proteomes" id="UP000887565"/>
    </source>
</evidence>
<reference evidence="2" key="1">
    <citation type="submission" date="2022-11" db="UniProtKB">
        <authorList>
            <consortium name="WormBaseParasite"/>
        </authorList>
    </citation>
    <scope>IDENTIFICATION</scope>
</reference>
<name>A0A915KE34_ROMCU</name>
<proteinExistence type="predicted"/>
<accession>A0A915KE34</accession>
<evidence type="ECO:0000313" key="2">
    <source>
        <dbReference type="WBParaSite" id="nRc.2.0.1.t36967-RA"/>
    </source>
</evidence>
<dbReference type="AlphaFoldDB" id="A0A915KE34"/>
<organism evidence="1 2">
    <name type="scientific">Romanomermis culicivorax</name>
    <name type="common">Nematode worm</name>
    <dbReference type="NCBI Taxonomy" id="13658"/>
    <lineage>
        <taxon>Eukaryota</taxon>
        <taxon>Metazoa</taxon>
        <taxon>Ecdysozoa</taxon>
        <taxon>Nematoda</taxon>
        <taxon>Enoplea</taxon>
        <taxon>Dorylaimia</taxon>
        <taxon>Mermithida</taxon>
        <taxon>Mermithoidea</taxon>
        <taxon>Mermithidae</taxon>
        <taxon>Romanomermis</taxon>
    </lineage>
</organism>
<dbReference type="WBParaSite" id="nRc.2.0.1.t36967-RA">
    <property type="protein sequence ID" value="nRc.2.0.1.t36967-RA"/>
    <property type="gene ID" value="nRc.2.0.1.g36967"/>
</dbReference>
<keyword evidence="1" id="KW-1185">Reference proteome</keyword>